<keyword evidence="2" id="KW-1133">Transmembrane helix</keyword>
<evidence type="ECO:0000313" key="5">
    <source>
        <dbReference type="Proteomes" id="UP000063229"/>
    </source>
</evidence>
<dbReference type="STRING" id="46677.AWM79_06225"/>
<reference evidence="4 5" key="1">
    <citation type="submission" date="2016-01" db="EMBL/GenBank/DDBJ databases">
        <authorList>
            <person name="McClelland M."/>
            <person name="Jain A."/>
            <person name="Saraogi P."/>
            <person name="Mendelson R."/>
            <person name="Westerman R."/>
            <person name="SanMiguel P."/>
            <person name="Csonka L."/>
        </authorList>
    </citation>
    <scope>NUCLEOTIDE SEQUENCE [LARGE SCALE GENOMIC DNA]</scope>
    <source>
        <strain evidence="4 5">NCPPB 2472</strain>
    </source>
</reference>
<evidence type="ECO:0000313" key="4">
    <source>
        <dbReference type="EMBL" id="AMB84927.1"/>
    </source>
</evidence>
<keyword evidence="2" id="KW-0472">Membrane</keyword>
<dbReference type="AlphaFoldDB" id="A0A0X1SYM1"/>
<evidence type="ECO:0008006" key="6">
    <source>
        <dbReference type="Google" id="ProtNLM"/>
    </source>
</evidence>
<evidence type="ECO:0000256" key="3">
    <source>
        <dbReference type="SAM" id="SignalP"/>
    </source>
</evidence>
<dbReference type="PROSITE" id="PS51257">
    <property type="entry name" value="PROKAR_LIPOPROTEIN"/>
    <property type="match status" value="1"/>
</dbReference>
<feature type="signal peptide" evidence="3">
    <location>
        <begin position="1"/>
        <end position="24"/>
    </location>
</feature>
<feature type="region of interest" description="Disordered" evidence="1">
    <location>
        <begin position="67"/>
        <end position="90"/>
    </location>
</feature>
<protein>
    <recommendedName>
        <fullName evidence="6">Tetratricopeptide repeat protein</fullName>
    </recommendedName>
</protein>
<feature type="compositionally biased region" description="Basic and acidic residues" evidence="1">
    <location>
        <begin position="79"/>
        <end position="90"/>
    </location>
</feature>
<dbReference type="EMBL" id="CP014135">
    <property type="protein sequence ID" value="AMB84927.1"/>
    <property type="molecule type" value="Genomic_DNA"/>
</dbReference>
<evidence type="ECO:0000256" key="2">
    <source>
        <dbReference type="SAM" id="Phobius"/>
    </source>
</evidence>
<keyword evidence="5" id="KW-1185">Reference proteome</keyword>
<sequence>MSTRNWPRHLLCLSLGLPLGSALACGPDFPLRLLDDRAQSLAELPETNFAFEVSRLGQAMAGLKTATDATLQPSWDSDDSTRPYREQRDKVEATELPENLRAKVAQLRALQDPQQVEALGRELPDELRLYIAGAVAFDIGNQALAAQYFRKVLALPADQRGLRSTWAAYSLGRALVALSIEASVDPQVTSAALRAQARLAFQQARQLSAEDFSDPLELGIASLGEEARLAKLNGDWESAVQLYASQSRLGAGTGYSSLKQVARELVALADEQLLEQLKYPTVQKLFTAYLLSRVGWFFDEQPAQEQRLTRLLLASVTASFDNADRLAALSYQKGDFVAARAYLDHAGDGGLAWWVRAKLALRDGDKLQAAAAYAKAAEAFPKDEVWGPRRNADGAWENVQPGCRVEGESAILALDRGDYLQAFDQLYRSQDIYWPDAATVAERVLTLDELKIYVDTQVAAPPLAKAQDRDNYVLRPIAAQLRELLGRRLLREGRYDEAPAYFESPELQAAAHAYGKARQDAASRWTATGRAESLFAAATLARKSGMEILGYEMSPDYRWLGGGYSLGKLEVKPGPFLETAEVRRQQGSEARPNQRYHYRWIAADLANHAADQLPRSSQAFAAVLCNAAGWVAGSDEEIRYYQRYVEQGPYVSWAANFGQQCQEPKFDEANKRYLTQPLNSVRSALRPYKALLPVAALVLLGGVAWRWVRRRKATR</sequence>
<keyword evidence="2" id="KW-0812">Transmembrane</keyword>
<evidence type="ECO:0000256" key="1">
    <source>
        <dbReference type="SAM" id="MobiDB-lite"/>
    </source>
</evidence>
<name>A0A0X1SYM1_PSEAA</name>
<dbReference type="KEGG" id="pagb:AWM79_06225"/>
<dbReference type="RefSeq" id="WP_060782425.1">
    <property type="nucleotide sequence ID" value="NZ_CP014135.1"/>
</dbReference>
<dbReference type="Proteomes" id="UP000063229">
    <property type="component" value="Chromosome"/>
</dbReference>
<feature type="chain" id="PRO_5007035821" description="Tetratricopeptide repeat protein" evidence="3">
    <location>
        <begin position="25"/>
        <end position="715"/>
    </location>
</feature>
<gene>
    <name evidence="4" type="ORF">AWM79_06225</name>
</gene>
<accession>A0A0X1SYM1</accession>
<organism evidence="4 5">
    <name type="scientific">Pseudomonas agarici</name>
    <dbReference type="NCBI Taxonomy" id="46677"/>
    <lineage>
        <taxon>Bacteria</taxon>
        <taxon>Pseudomonadati</taxon>
        <taxon>Pseudomonadota</taxon>
        <taxon>Gammaproteobacteria</taxon>
        <taxon>Pseudomonadales</taxon>
        <taxon>Pseudomonadaceae</taxon>
        <taxon>Pseudomonas</taxon>
    </lineage>
</organism>
<proteinExistence type="predicted"/>
<keyword evidence="3" id="KW-0732">Signal</keyword>
<feature type="transmembrane region" description="Helical" evidence="2">
    <location>
        <begin position="690"/>
        <end position="708"/>
    </location>
</feature>